<dbReference type="GO" id="GO:0019069">
    <property type="term" value="P:viral capsid assembly"/>
    <property type="evidence" value="ECO:0007669"/>
    <property type="project" value="InterPro"/>
</dbReference>
<keyword evidence="3" id="KW-1185">Reference proteome</keyword>
<gene>
    <name evidence="2" type="ORF">PsPhHenninger_gp03</name>
</gene>
<evidence type="ECO:0000313" key="3">
    <source>
        <dbReference type="Proteomes" id="UP000241183"/>
    </source>
</evidence>
<dbReference type="InterPro" id="IPR008768">
    <property type="entry name" value="Gp9-like"/>
</dbReference>
<sequence length="286" mass="30853">MSDIYAEFGVNGAVMSSNNITEHEQNMLALPTNVRDGDDAITLSGEEDETLNEEGLEDEQEEGSEGDEQEGGDDAADSDDFVPLGEPDADLVQSSKEIDEYAEGFQQLRAQAVSLGLDASVADAIEAEYETDQKLSEASYKALEAIGYSRGFVRSFIAGQEAVASKYVAQIQQFAGGPEKFQQIINHMSANSPDAVAALEEAMGRQDLAAVKTLINLGMASRSKKFGKAPERAVNKRASAPAVASRKGPEGFASQREMVAAMSDKRYQDDAEYRRSVEARVANSSW</sequence>
<dbReference type="Proteomes" id="UP000241183">
    <property type="component" value="Segment"/>
</dbReference>
<name>A0A2K9VHD0_9CAUD</name>
<proteinExistence type="predicted"/>
<dbReference type="Pfam" id="PF05396">
    <property type="entry name" value="Phage_T7_Capsid"/>
    <property type="match status" value="1"/>
</dbReference>
<reference evidence="3" key="1">
    <citation type="submission" date="2018-01" db="EMBL/GenBank/DDBJ databases">
        <title>Pseudomonas phages infecting Pseudomonas sp. isolated from Prunus avium.</title>
        <authorList>
            <person name="Colberg O."/>
            <person name="Carstens A.B."/>
            <person name="Kot W."/>
            <person name="Hansen L.H."/>
        </authorList>
    </citation>
    <scope>NUCLEOTIDE SEQUENCE [LARGE SCALE GENOMIC DNA]</scope>
</reference>
<evidence type="ECO:0000313" key="2">
    <source>
        <dbReference type="EMBL" id="AUV61744.1"/>
    </source>
</evidence>
<protein>
    <submittedName>
        <fullName evidence="2">Capsid protein</fullName>
    </submittedName>
</protein>
<feature type="region of interest" description="Disordered" evidence="1">
    <location>
        <begin position="228"/>
        <end position="254"/>
    </location>
</feature>
<feature type="region of interest" description="Disordered" evidence="1">
    <location>
        <begin position="30"/>
        <end position="87"/>
    </location>
</feature>
<feature type="compositionally biased region" description="Acidic residues" evidence="1">
    <location>
        <begin position="45"/>
        <end position="80"/>
    </location>
</feature>
<dbReference type="EMBL" id="MG775258">
    <property type="protein sequence ID" value="AUV61744.1"/>
    <property type="molecule type" value="Genomic_DNA"/>
</dbReference>
<evidence type="ECO:0000256" key="1">
    <source>
        <dbReference type="SAM" id="MobiDB-lite"/>
    </source>
</evidence>
<accession>A0A2K9VHD0</accession>
<organism evidence="2 3">
    <name type="scientific">Pseudomonas phage Henninger</name>
    <dbReference type="NCBI Taxonomy" id="2079287"/>
    <lineage>
        <taxon>Viruses</taxon>
        <taxon>Duplodnaviria</taxon>
        <taxon>Heunggongvirae</taxon>
        <taxon>Uroviricota</taxon>
        <taxon>Caudoviricetes</taxon>
        <taxon>Autographivirales</taxon>
        <taxon>Autotranscriptaviridae</taxon>
        <taxon>Studiervirinae</taxon>
        <taxon>Hennigervirus</taxon>
        <taxon>Hennigervirus henninger</taxon>
        <taxon>Ghunavirus henninger</taxon>
    </lineage>
</organism>